<gene>
    <name evidence="2" type="ORF">LSH36_190g05030</name>
</gene>
<evidence type="ECO:0000256" key="1">
    <source>
        <dbReference type="SAM" id="Phobius"/>
    </source>
</evidence>
<dbReference type="Proteomes" id="UP001208570">
    <property type="component" value="Unassembled WGS sequence"/>
</dbReference>
<evidence type="ECO:0000313" key="2">
    <source>
        <dbReference type="EMBL" id="KAK2157504.1"/>
    </source>
</evidence>
<reference evidence="2" key="1">
    <citation type="journal article" date="2023" name="Mol. Biol. Evol.">
        <title>Third-Generation Sequencing Reveals the Adaptive Role of the Epigenome in Three Deep-Sea Polychaetes.</title>
        <authorList>
            <person name="Perez M."/>
            <person name="Aroh O."/>
            <person name="Sun Y."/>
            <person name="Lan Y."/>
            <person name="Juniper S.K."/>
            <person name="Young C.R."/>
            <person name="Angers B."/>
            <person name="Qian P.Y."/>
        </authorList>
    </citation>
    <scope>NUCLEOTIDE SEQUENCE</scope>
    <source>
        <strain evidence="2">P08H-3</strain>
    </source>
</reference>
<feature type="transmembrane region" description="Helical" evidence="1">
    <location>
        <begin position="63"/>
        <end position="82"/>
    </location>
</feature>
<protein>
    <submittedName>
        <fullName evidence="2">Uncharacterized protein</fullName>
    </submittedName>
</protein>
<dbReference type="AlphaFoldDB" id="A0AAD9JQF5"/>
<comment type="caution">
    <text evidence="2">The sequence shown here is derived from an EMBL/GenBank/DDBJ whole genome shotgun (WGS) entry which is preliminary data.</text>
</comment>
<keyword evidence="1" id="KW-1133">Transmembrane helix</keyword>
<keyword evidence="3" id="KW-1185">Reference proteome</keyword>
<sequence>MSPWTWYRQSYVRGCSGARTHREDSNVKKREGTWHDSLSLEAYQETGIICTLATIPQSPDDDAITIAAFAVFLVFSSNLRYFNPIRQKHNNFLLLSLSRRLYFKQPTDTQLSLSGLGLAVFAKGHPILAARERERERERETYLTWQQIDASSNTSILRYLATDQSTPRSSV</sequence>
<keyword evidence="1" id="KW-0472">Membrane</keyword>
<organism evidence="2 3">
    <name type="scientific">Paralvinella palmiformis</name>
    <dbReference type="NCBI Taxonomy" id="53620"/>
    <lineage>
        <taxon>Eukaryota</taxon>
        <taxon>Metazoa</taxon>
        <taxon>Spiralia</taxon>
        <taxon>Lophotrochozoa</taxon>
        <taxon>Annelida</taxon>
        <taxon>Polychaeta</taxon>
        <taxon>Sedentaria</taxon>
        <taxon>Canalipalpata</taxon>
        <taxon>Terebellida</taxon>
        <taxon>Terebelliformia</taxon>
        <taxon>Alvinellidae</taxon>
        <taxon>Paralvinella</taxon>
    </lineage>
</organism>
<dbReference type="EMBL" id="JAODUP010000190">
    <property type="protein sequence ID" value="KAK2157504.1"/>
    <property type="molecule type" value="Genomic_DNA"/>
</dbReference>
<proteinExistence type="predicted"/>
<keyword evidence="1" id="KW-0812">Transmembrane</keyword>
<accession>A0AAD9JQF5</accession>
<evidence type="ECO:0000313" key="3">
    <source>
        <dbReference type="Proteomes" id="UP001208570"/>
    </source>
</evidence>
<name>A0AAD9JQF5_9ANNE</name>